<dbReference type="AlphaFoldDB" id="A0A7E5WW27"/>
<proteinExistence type="predicted"/>
<dbReference type="InterPro" id="IPR011009">
    <property type="entry name" value="Kinase-like_dom_sf"/>
</dbReference>
<dbReference type="Gene3D" id="3.30.200.20">
    <property type="entry name" value="Phosphorylase Kinase, domain 1"/>
    <property type="match status" value="1"/>
</dbReference>
<evidence type="ECO:0000313" key="3">
    <source>
        <dbReference type="RefSeq" id="XP_026745998.1"/>
    </source>
</evidence>
<dbReference type="Proteomes" id="UP000322000">
    <property type="component" value="Chromosome 13"/>
</dbReference>
<protein>
    <submittedName>
        <fullName evidence="2 3">Mitogen-activated protein kinase kinase kinase 13-A-like</fullName>
    </submittedName>
</protein>
<evidence type="ECO:0000313" key="1">
    <source>
        <dbReference type="Proteomes" id="UP000322000"/>
    </source>
</evidence>
<dbReference type="RefSeq" id="XP_026745030.1">
    <property type="nucleotide sequence ID" value="XM_026889229.1"/>
</dbReference>
<dbReference type="RefSeq" id="XP_026745998.1">
    <property type="nucleotide sequence ID" value="XM_026890197.1"/>
</dbReference>
<dbReference type="KEGG" id="tnl:113507334"/>
<dbReference type="SUPFAM" id="SSF56112">
    <property type="entry name" value="Protein kinase-like (PK-like)"/>
    <property type="match status" value="1"/>
</dbReference>
<name>A0A7E5WW27_TRINI</name>
<sequence>MLYASVVRGCEGPCFENCIECGFVRLFYSVVNLWLHNYLIAMEGNPPGDPETKARDVRLQGCFPSLGDEDDKKKLLWMGGVMNCFSNVLSFFSQTDLKAQDEEWDVPYEKLSNLVYLGAGAQGIVFGGSYRGELVAVKKLRDRNDCNIKHLRKLNHENIGKSLFTA</sequence>
<reference evidence="2 3" key="1">
    <citation type="submission" date="2025-04" db="UniProtKB">
        <authorList>
            <consortium name="RefSeq"/>
        </authorList>
    </citation>
    <scope>IDENTIFICATION</scope>
</reference>
<evidence type="ECO:0000313" key="2">
    <source>
        <dbReference type="RefSeq" id="XP_026745030.1"/>
    </source>
</evidence>
<dbReference type="GeneID" id="113506384"/>
<dbReference type="OrthoDB" id="339325at2759"/>
<organism evidence="1 2">
    <name type="scientific">Trichoplusia ni</name>
    <name type="common">Cabbage looper</name>
    <dbReference type="NCBI Taxonomy" id="7111"/>
    <lineage>
        <taxon>Eukaryota</taxon>
        <taxon>Metazoa</taxon>
        <taxon>Ecdysozoa</taxon>
        <taxon>Arthropoda</taxon>
        <taxon>Hexapoda</taxon>
        <taxon>Insecta</taxon>
        <taxon>Pterygota</taxon>
        <taxon>Neoptera</taxon>
        <taxon>Endopterygota</taxon>
        <taxon>Lepidoptera</taxon>
        <taxon>Glossata</taxon>
        <taxon>Ditrysia</taxon>
        <taxon>Noctuoidea</taxon>
        <taxon>Noctuidae</taxon>
        <taxon>Plusiinae</taxon>
        <taxon>Trichoplusia</taxon>
    </lineage>
</organism>
<accession>A0A7E5WW27</accession>
<dbReference type="KEGG" id="tnl:113506384"/>
<keyword evidence="1" id="KW-1185">Reference proteome</keyword>
<gene>
    <name evidence="2" type="primary">LOC113506384</name>
    <name evidence="3" type="synonym">LOC113507334</name>
</gene>